<dbReference type="EMBL" id="ML220121">
    <property type="protein sequence ID" value="TGZ81043.1"/>
    <property type="molecule type" value="Genomic_DNA"/>
</dbReference>
<organism evidence="2 3">
    <name type="scientific">Ascodesmis nigricans</name>
    <dbReference type="NCBI Taxonomy" id="341454"/>
    <lineage>
        <taxon>Eukaryota</taxon>
        <taxon>Fungi</taxon>
        <taxon>Dikarya</taxon>
        <taxon>Ascomycota</taxon>
        <taxon>Pezizomycotina</taxon>
        <taxon>Pezizomycetes</taxon>
        <taxon>Pezizales</taxon>
        <taxon>Ascodesmidaceae</taxon>
        <taxon>Ascodesmis</taxon>
    </lineage>
</organism>
<dbReference type="AlphaFoldDB" id="A0A4S2MWU4"/>
<keyword evidence="1" id="KW-1133">Transmembrane helix</keyword>
<evidence type="ECO:0000313" key="2">
    <source>
        <dbReference type="EMBL" id="TGZ81043.1"/>
    </source>
</evidence>
<evidence type="ECO:0000313" key="3">
    <source>
        <dbReference type="Proteomes" id="UP000298138"/>
    </source>
</evidence>
<name>A0A4S2MWU4_9PEZI</name>
<dbReference type="Proteomes" id="UP000298138">
    <property type="component" value="Unassembled WGS sequence"/>
</dbReference>
<sequence>MLLSSVCILVLVVVACGLWLVVTLCVFSIVIEASWIIVLCVPTLPVGIYTYRLYACLLSNHDPKNLAWCGGVEDVTLQTSKVQISKNYGTWHMAHDM</sequence>
<accession>A0A4S2MWU4</accession>
<proteinExistence type="predicted"/>
<protein>
    <submittedName>
        <fullName evidence="2">Uncharacterized protein</fullName>
    </submittedName>
</protein>
<reference evidence="2 3" key="1">
    <citation type="submission" date="2019-04" db="EMBL/GenBank/DDBJ databases">
        <title>Comparative genomics and transcriptomics to analyze fruiting body development in filamentous ascomycetes.</title>
        <authorList>
            <consortium name="DOE Joint Genome Institute"/>
            <person name="Lutkenhaus R."/>
            <person name="Traeger S."/>
            <person name="Breuer J."/>
            <person name="Kuo A."/>
            <person name="Lipzen A."/>
            <person name="Pangilinan J."/>
            <person name="Dilworth D."/>
            <person name="Sandor L."/>
            <person name="Poggeler S."/>
            <person name="Barry K."/>
            <person name="Grigoriev I.V."/>
            <person name="Nowrousian M."/>
        </authorList>
    </citation>
    <scope>NUCLEOTIDE SEQUENCE [LARGE SCALE GENOMIC DNA]</scope>
    <source>
        <strain evidence="2 3">CBS 389.68</strain>
    </source>
</reference>
<dbReference type="InParanoid" id="A0A4S2MWU4"/>
<feature type="transmembrane region" description="Helical" evidence="1">
    <location>
        <begin position="35"/>
        <end position="54"/>
    </location>
</feature>
<keyword evidence="3" id="KW-1185">Reference proteome</keyword>
<evidence type="ECO:0000256" key="1">
    <source>
        <dbReference type="SAM" id="Phobius"/>
    </source>
</evidence>
<feature type="transmembrane region" description="Helical" evidence="1">
    <location>
        <begin position="7"/>
        <end position="29"/>
    </location>
</feature>
<keyword evidence="1" id="KW-0472">Membrane</keyword>
<gene>
    <name evidence="2" type="ORF">EX30DRAFT_35897</name>
</gene>
<keyword evidence="1" id="KW-0812">Transmembrane</keyword>